<name>A0A0C9XTU9_9AGAM</name>
<sequence>MNMIGQVRKQGTSSKGAVRWAPSPPNGILSRLRFKVNGREHRICSALHAHAPALSIPPYVGKIKSTLEDDGFSPIRIL</sequence>
<protein>
    <submittedName>
        <fullName evidence="2">Uncharacterized protein</fullName>
    </submittedName>
</protein>
<dbReference type="Proteomes" id="UP000054018">
    <property type="component" value="Unassembled WGS sequence"/>
</dbReference>
<evidence type="ECO:0000313" key="3">
    <source>
        <dbReference type="Proteomes" id="UP000054018"/>
    </source>
</evidence>
<keyword evidence="3" id="KW-1185">Reference proteome</keyword>
<accession>A0A0C9XTU9</accession>
<proteinExistence type="predicted"/>
<evidence type="ECO:0000256" key="1">
    <source>
        <dbReference type="SAM" id="MobiDB-lite"/>
    </source>
</evidence>
<gene>
    <name evidence="2" type="ORF">PISMIDRAFT_686993</name>
</gene>
<reference evidence="2 3" key="1">
    <citation type="submission" date="2014-04" db="EMBL/GenBank/DDBJ databases">
        <authorList>
            <consortium name="DOE Joint Genome Institute"/>
            <person name="Kuo A."/>
            <person name="Kohler A."/>
            <person name="Costa M.D."/>
            <person name="Nagy L.G."/>
            <person name="Floudas D."/>
            <person name="Copeland A."/>
            <person name="Barry K.W."/>
            <person name="Cichocki N."/>
            <person name="Veneault-Fourrey C."/>
            <person name="LaButti K."/>
            <person name="Lindquist E.A."/>
            <person name="Lipzen A."/>
            <person name="Lundell T."/>
            <person name="Morin E."/>
            <person name="Murat C."/>
            <person name="Sun H."/>
            <person name="Tunlid A."/>
            <person name="Henrissat B."/>
            <person name="Grigoriev I.V."/>
            <person name="Hibbett D.S."/>
            <person name="Martin F."/>
            <person name="Nordberg H.P."/>
            <person name="Cantor M.N."/>
            <person name="Hua S.X."/>
        </authorList>
    </citation>
    <scope>NUCLEOTIDE SEQUENCE [LARGE SCALE GENOMIC DNA]</scope>
    <source>
        <strain evidence="2 3">441</strain>
    </source>
</reference>
<dbReference type="EMBL" id="KN833878">
    <property type="protein sequence ID" value="KIK15795.1"/>
    <property type="molecule type" value="Genomic_DNA"/>
</dbReference>
<feature type="region of interest" description="Disordered" evidence="1">
    <location>
        <begin position="1"/>
        <end position="22"/>
    </location>
</feature>
<dbReference type="AlphaFoldDB" id="A0A0C9XTU9"/>
<reference evidence="3" key="2">
    <citation type="submission" date="2015-01" db="EMBL/GenBank/DDBJ databases">
        <title>Evolutionary Origins and Diversification of the Mycorrhizal Mutualists.</title>
        <authorList>
            <consortium name="DOE Joint Genome Institute"/>
            <consortium name="Mycorrhizal Genomics Consortium"/>
            <person name="Kohler A."/>
            <person name="Kuo A."/>
            <person name="Nagy L.G."/>
            <person name="Floudas D."/>
            <person name="Copeland A."/>
            <person name="Barry K.W."/>
            <person name="Cichocki N."/>
            <person name="Veneault-Fourrey C."/>
            <person name="LaButti K."/>
            <person name="Lindquist E.A."/>
            <person name="Lipzen A."/>
            <person name="Lundell T."/>
            <person name="Morin E."/>
            <person name="Murat C."/>
            <person name="Riley R."/>
            <person name="Ohm R."/>
            <person name="Sun H."/>
            <person name="Tunlid A."/>
            <person name="Henrissat B."/>
            <person name="Grigoriev I.V."/>
            <person name="Hibbett D.S."/>
            <person name="Martin F."/>
        </authorList>
    </citation>
    <scope>NUCLEOTIDE SEQUENCE [LARGE SCALE GENOMIC DNA]</scope>
    <source>
        <strain evidence="3">441</strain>
    </source>
</reference>
<evidence type="ECO:0000313" key="2">
    <source>
        <dbReference type="EMBL" id="KIK15795.1"/>
    </source>
</evidence>
<dbReference type="HOGENOM" id="CLU_2622928_0_0_1"/>
<dbReference type="OrthoDB" id="10269586at2759"/>
<organism evidence="2 3">
    <name type="scientific">Pisolithus microcarpus 441</name>
    <dbReference type="NCBI Taxonomy" id="765257"/>
    <lineage>
        <taxon>Eukaryota</taxon>
        <taxon>Fungi</taxon>
        <taxon>Dikarya</taxon>
        <taxon>Basidiomycota</taxon>
        <taxon>Agaricomycotina</taxon>
        <taxon>Agaricomycetes</taxon>
        <taxon>Agaricomycetidae</taxon>
        <taxon>Boletales</taxon>
        <taxon>Sclerodermatineae</taxon>
        <taxon>Pisolithaceae</taxon>
        <taxon>Pisolithus</taxon>
    </lineage>
</organism>